<dbReference type="Gene3D" id="3.40.1260.10">
    <property type="entry name" value="DsrEFH-like"/>
    <property type="match status" value="1"/>
</dbReference>
<accession>K7A8V1</accession>
<dbReference type="InterPro" id="IPR017462">
    <property type="entry name" value="Sulphur_relay_TusC/DsrF"/>
</dbReference>
<sequence>MSHLSTSIAIINTSPPYGSSGGQESLDMALALSNFAQNVSVFFIEDGVLQLLVPQNPTVIDAKAYYKTFAALEFYDIENIYVCKQSLLQRGIEASQLCIPVTLIEYEDMSKLLSKQQHVMSF</sequence>
<proteinExistence type="inferred from homology"/>
<dbReference type="InterPro" id="IPR027396">
    <property type="entry name" value="DsrEFH-like"/>
</dbReference>
<protein>
    <submittedName>
        <fullName evidence="2">Sulfur relay protein TusC/DsrF</fullName>
    </submittedName>
</protein>
<dbReference type="OrthoDB" id="9789418at2"/>
<gene>
    <name evidence="2" type="ORF">C427_2554</name>
</gene>
<dbReference type="PANTHER" id="PTHR38780:SF1">
    <property type="entry name" value="PROTEIN TUSC"/>
    <property type="match status" value="1"/>
</dbReference>
<dbReference type="InterPro" id="IPR003787">
    <property type="entry name" value="Sulphur_relay_DsrE/F-like"/>
</dbReference>
<dbReference type="PATRIC" id="fig|1129794.4.peg.2534"/>
<name>K7A8V1_9ALTE</name>
<dbReference type="SUPFAM" id="SSF75169">
    <property type="entry name" value="DsrEFH-like"/>
    <property type="match status" value="1"/>
</dbReference>
<dbReference type="NCBIfam" id="TIGR03010">
    <property type="entry name" value="sulf_tusC_dsrF"/>
    <property type="match status" value="1"/>
</dbReference>
<evidence type="ECO:0000256" key="1">
    <source>
        <dbReference type="ARBA" id="ARBA00005996"/>
    </source>
</evidence>
<dbReference type="EMBL" id="CP003837">
    <property type="protein sequence ID" value="AGH44663.1"/>
    <property type="molecule type" value="Genomic_DNA"/>
</dbReference>
<reference evidence="2 3" key="1">
    <citation type="journal article" date="2013" name="Genome Announc.">
        <title>Complete Genome Sequence of Glaciecola psychrophila Strain 170T.</title>
        <authorList>
            <person name="Yin J."/>
            <person name="Chen J."/>
            <person name="Liu G."/>
            <person name="Yu Y."/>
            <person name="Song L."/>
            <person name="Wang X."/>
            <person name="Qu X."/>
        </authorList>
    </citation>
    <scope>NUCLEOTIDE SEQUENCE [LARGE SCALE GENOMIC DNA]</scope>
    <source>
        <strain evidence="2 3">170</strain>
    </source>
</reference>
<dbReference type="Pfam" id="PF02635">
    <property type="entry name" value="DsrE"/>
    <property type="match status" value="1"/>
</dbReference>
<keyword evidence="3" id="KW-1185">Reference proteome</keyword>
<dbReference type="AlphaFoldDB" id="K7A8V1"/>
<dbReference type="STRING" id="1129794.C427_2554"/>
<dbReference type="KEGG" id="gps:C427_2554"/>
<dbReference type="HOGENOM" id="CLU_155943_1_0_6"/>
<dbReference type="RefSeq" id="WP_007637295.1">
    <property type="nucleotide sequence ID" value="NC_020514.1"/>
</dbReference>
<organism evidence="2 3">
    <name type="scientific">Paraglaciecola psychrophila 170</name>
    <dbReference type="NCBI Taxonomy" id="1129794"/>
    <lineage>
        <taxon>Bacteria</taxon>
        <taxon>Pseudomonadati</taxon>
        <taxon>Pseudomonadota</taxon>
        <taxon>Gammaproteobacteria</taxon>
        <taxon>Alteromonadales</taxon>
        <taxon>Alteromonadaceae</taxon>
        <taxon>Paraglaciecola</taxon>
    </lineage>
</organism>
<dbReference type="eggNOG" id="COG2923">
    <property type="taxonomic scope" value="Bacteria"/>
</dbReference>
<dbReference type="Proteomes" id="UP000011864">
    <property type="component" value="Chromosome"/>
</dbReference>
<dbReference type="PANTHER" id="PTHR38780">
    <property type="entry name" value="PROTEIN TUSC"/>
    <property type="match status" value="1"/>
</dbReference>
<comment type="similarity">
    <text evidence="1">Belongs to the DsrF/TusC family.</text>
</comment>
<evidence type="ECO:0000313" key="2">
    <source>
        <dbReference type="EMBL" id="AGH44663.1"/>
    </source>
</evidence>
<evidence type="ECO:0000313" key="3">
    <source>
        <dbReference type="Proteomes" id="UP000011864"/>
    </source>
</evidence>
<dbReference type="NCBIfam" id="NF001238">
    <property type="entry name" value="PRK00211.1"/>
    <property type="match status" value="1"/>
</dbReference>